<keyword evidence="2" id="KW-1185">Reference proteome</keyword>
<organism evidence="1 2">
    <name type="scientific">Datura stramonium</name>
    <name type="common">Jimsonweed</name>
    <name type="synonym">Common thornapple</name>
    <dbReference type="NCBI Taxonomy" id="4076"/>
    <lineage>
        <taxon>Eukaryota</taxon>
        <taxon>Viridiplantae</taxon>
        <taxon>Streptophyta</taxon>
        <taxon>Embryophyta</taxon>
        <taxon>Tracheophyta</taxon>
        <taxon>Spermatophyta</taxon>
        <taxon>Magnoliopsida</taxon>
        <taxon>eudicotyledons</taxon>
        <taxon>Gunneridae</taxon>
        <taxon>Pentapetalae</taxon>
        <taxon>asterids</taxon>
        <taxon>lamiids</taxon>
        <taxon>Solanales</taxon>
        <taxon>Solanaceae</taxon>
        <taxon>Solanoideae</taxon>
        <taxon>Datureae</taxon>
        <taxon>Datura</taxon>
    </lineage>
</organism>
<dbReference type="Proteomes" id="UP000823775">
    <property type="component" value="Unassembled WGS sequence"/>
</dbReference>
<dbReference type="EMBL" id="JACEIK010003229">
    <property type="protein sequence ID" value="MCD9640889.1"/>
    <property type="molecule type" value="Genomic_DNA"/>
</dbReference>
<feature type="non-terminal residue" evidence="1">
    <location>
        <position position="79"/>
    </location>
</feature>
<protein>
    <submittedName>
        <fullName evidence="1">Uncharacterized protein</fullName>
    </submittedName>
</protein>
<gene>
    <name evidence="1" type="ORF">HAX54_026601</name>
</gene>
<proteinExistence type="predicted"/>
<name>A0ABS8V230_DATST</name>
<evidence type="ECO:0000313" key="2">
    <source>
        <dbReference type="Proteomes" id="UP000823775"/>
    </source>
</evidence>
<feature type="non-terminal residue" evidence="1">
    <location>
        <position position="1"/>
    </location>
</feature>
<evidence type="ECO:0000313" key="1">
    <source>
        <dbReference type="EMBL" id="MCD9640889.1"/>
    </source>
</evidence>
<sequence>IGHVCGAEQNNRYGKFNKPYVPPKRQEWRSKGQIQEQISLAKEKKISTEEPILSPLLDLEEFPVLSARRAKSPKRYSGG</sequence>
<reference evidence="1 2" key="1">
    <citation type="journal article" date="2021" name="BMC Genomics">
        <title>Datura genome reveals duplications of psychoactive alkaloid biosynthetic genes and high mutation rate following tissue culture.</title>
        <authorList>
            <person name="Rajewski A."/>
            <person name="Carter-House D."/>
            <person name="Stajich J."/>
            <person name="Litt A."/>
        </authorList>
    </citation>
    <scope>NUCLEOTIDE SEQUENCE [LARGE SCALE GENOMIC DNA]</scope>
    <source>
        <strain evidence="1">AR-01</strain>
    </source>
</reference>
<accession>A0ABS8V230</accession>
<comment type="caution">
    <text evidence="1">The sequence shown here is derived from an EMBL/GenBank/DDBJ whole genome shotgun (WGS) entry which is preliminary data.</text>
</comment>